<keyword evidence="2" id="KW-1185">Reference proteome</keyword>
<organism evidence="1 2">
    <name type="scientific">Mycobacterium phage Cuke</name>
    <dbReference type="NCBI Taxonomy" id="2079417"/>
    <lineage>
        <taxon>Viruses</taxon>
        <taxon>Duplodnaviria</taxon>
        <taxon>Heunggongvirae</taxon>
        <taxon>Uroviricota</taxon>
        <taxon>Caudoviricetes</taxon>
        <taxon>Cukevirus</taxon>
        <taxon>Cukevirus cuke</taxon>
    </lineage>
</organism>
<sequence>MAKVLKLIECRYCHRFGFNGFEPDHLLGGYRCKARKACQKRIGK</sequence>
<proteinExistence type="predicted"/>
<evidence type="ECO:0000313" key="2">
    <source>
        <dbReference type="Proteomes" id="UP000240246"/>
    </source>
</evidence>
<accession>A0A2L1IWW0</accession>
<protein>
    <submittedName>
        <fullName evidence="1">Uncharacterized protein</fullName>
    </submittedName>
</protein>
<dbReference type="EMBL" id="MG757156">
    <property type="protein sequence ID" value="AVD99658.1"/>
    <property type="molecule type" value="Genomic_DNA"/>
</dbReference>
<gene>
    <name evidence="1" type="ORF">SEA_CUKE_40</name>
</gene>
<evidence type="ECO:0000313" key="1">
    <source>
        <dbReference type="EMBL" id="AVD99658.1"/>
    </source>
</evidence>
<dbReference type="Proteomes" id="UP000240246">
    <property type="component" value="Segment"/>
</dbReference>
<reference evidence="2" key="1">
    <citation type="submission" date="2018-01" db="EMBL/GenBank/DDBJ databases">
        <authorList>
            <person name="Gaut B.S."/>
            <person name="Morton B.R."/>
            <person name="Clegg M.T."/>
            <person name="Duvall M.R."/>
        </authorList>
    </citation>
    <scope>NUCLEOTIDE SEQUENCE [LARGE SCALE GENOMIC DNA]</scope>
</reference>
<name>A0A2L1IWW0_9CAUD</name>